<gene>
    <name evidence="7" type="primary">ispG</name>
    <name evidence="10" type="ORF">HGMM_F27G12C09</name>
</gene>
<dbReference type="HAMAP" id="MF_00159">
    <property type="entry name" value="IspG"/>
    <property type="match status" value="1"/>
</dbReference>
<dbReference type="AlphaFoldDB" id="H5SGW3"/>
<dbReference type="GO" id="GO:0046429">
    <property type="term" value="F:4-hydroxy-3-methylbut-2-en-1-yl diphosphate synthase activity (ferredoxin)"/>
    <property type="evidence" value="ECO:0007669"/>
    <property type="project" value="UniProtKB-UniRule"/>
</dbReference>
<dbReference type="InterPro" id="IPR011005">
    <property type="entry name" value="Dihydropteroate_synth-like_sf"/>
</dbReference>
<dbReference type="Pfam" id="PF26540">
    <property type="entry name" value="GcpE_C"/>
    <property type="match status" value="1"/>
</dbReference>
<dbReference type="Gene3D" id="3.30.413.10">
    <property type="entry name" value="Sulfite Reductase Hemoprotein, domain 1"/>
    <property type="match status" value="1"/>
</dbReference>
<dbReference type="NCBIfam" id="TIGR00612">
    <property type="entry name" value="ispG_gcpE"/>
    <property type="match status" value="1"/>
</dbReference>
<dbReference type="Pfam" id="PF04551">
    <property type="entry name" value="GcpE"/>
    <property type="match status" value="1"/>
</dbReference>
<evidence type="ECO:0000256" key="4">
    <source>
        <dbReference type="ARBA" id="ARBA00023004"/>
    </source>
</evidence>
<dbReference type="InterPro" id="IPR045854">
    <property type="entry name" value="NO2/SO3_Rdtase_4Fe4S_sf"/>
</dbReference>
<keyword evidence="3 7" id="KW-0560">Oxidoreductase</keyword>
<comment type="similarity">
    <text evidence="7">Belongs to the IspG family.</text>
</comment>
<feature type="domain" description="IspG C-terminal" evidence="9">
    <location>
        <begin position="279"/>
        <end position="380"/>
    </location>
</feature>
<name>H5SGW3_9PROT</name>
<dbReference type="Gene3D" id="3.20.20.20">
    <property type="entry name" value="Dihydropteroate synthase-like"/>
    <property type="match status" value="1"/>
</dbReference>
<dbReference type="InterPro" id="IPR016425">
    <property type="entry name" value="IspG_bac"/>
</dbReference>
<dbReference type="FunFam" id="3.30.413.10:FF:000012">
    <property type="entry name" value="4-hydroxy-3-methylbut-2-en-1-yl diphosphate synthase (flavodoxin)"/>
    <property type="match status" value="1"/>
</dbReference>
<accession>H5SGW3</accession>
<dbReference type="NCBIfam" id="NF001540">
    <property type="entry name" value="PRK00366.1"/>
    <property type="match status" value="1"/>
</dbReference>
<evidence type="ECO:0000256" key="3">
    <source>
        <dbReference type="ARBA" id="ARBA00023002"/>
    </source>
</evidence>
<feature type="binding site" evidence="7">
    <location>
        <position position="335"/>
    </location>
    <ligand>
        <name>[4Fe-4S] cluster</name>
        <dbReference type="ChEBI" id="CHEBI:49883"/>
    </ligand>
</feature>
<protein>
    <recommendedName>
        <fullName evidence="7">4-hydroxy-3-methylbut-2-en-1-yl diphosphate synthase (flavodoxin)</fullName>
        <ecNumber evidence="7">1.17.7.3</ecNumber>
    </recommendedName>
    <alternativeName>
        <fullName evidence="7">1-hydroxy-2-methyl-2-(E)-butenyl 4-diphosphate synthase</fullName>
    </alternativeName>
</protein>
<dbReference type="GO" id="GO:0141197">
    <property type="term" value="F:4-hydroxy-3-methylbut-2-enyl-diphosphate synthase activity (flavodoxin)"/>
    <property type="evidence" value="ECO:0007669"/>
    <property type="project" value="UniProtKB-EC"/>
</dbReference>
<keyword evidence="1 7" id="KW-0004">4Fe-4S</keyword>
<dbReference type="GO" id="GO:0051539">
    <property type="term" value="F:4 iron, 4 sulfur cluster binding"/>
    <property type="evidence" value="ECO:0007669"/>
    <property type="project" value="UniProtKB-UniRule"/>
</dbReference>
<evidence type="ECO:0000256" key="6">
    <source>
        <dbReference type="ARBA" id="ARBA00023229"/>
    </source>
</evidence>
<keyword evidence="6 7" id="KW-0414">Isoprene biosynthesis</keyword>
<comment type="catalytic activity">
    <reaction evidence="7">
        <text>(2E)-4-hydroxy-3-methylbut-2-enyl diphosphate + oxidized [flavodoxin] + H2O + 2 H(+) = 2-C-methyl-D-erythritol 2,4-cyclic diphosphate + reduced [flavodoxin]</text>
        <dbReference type="Rhea" id="RHEA:43604"/>
        <dbReference type="Rhea" id="RHEA-COMP:10622"/>
        <dbReference type="Rhea" id="RHEA-COMP:10623"/>
        <dbReference type="ChEBI" id="CHEBI:15377"/>
        <dbReference type="ChEBI" id="CHEBI:15378"/>
        <dbReference type="ChEBI" id="CHEBI:57618"/>
        <dbReference type="ChEBI" id="CHEBI:58210"/>
        <dbReference type="ChEBI" id="CHEBI:58483"/>
        <dbReference type="ChEBI" id="CHEBI:128753"/>
        <dbReference type="EC" id="1.17.7.3"/>
    </reaction>
</comment>
<evidence type="ECO:0000259" key="9">
    <source>
        <dbReference type="Pfam" id="PF26540"/>
    </source>
</evidence>
<sequence length="392" mass="42008">MTIGSSAPVVIQSMTNTDTADVAATAQQVAALAHAGSELVRVTVNSDAAAKAVPEIVDRLLAWGVDVPLVGDFHYNGHRLLRDTPACAEALAKWRINPGNVGFGAKRDAQFAAIIEFACRYEKPVRIGVNWGSLDQSVLARLMDENARRAEPWPADAVMREALVTSALESAAEAERLGLPPERIVLSAKVSSVPDLIAVYRALAARCRYPLHLGLTEAGMGSKGIVASTAALAVLLQEGIGDTIRVSLTPAPGEPRTQEVVVAQQIVQALGLRAFAPTVTACPGCGRTTSTFFQELAQRTEAFLRERMPEWRQRFDGVEQLSVAVMGCVVNGPGESRHAHIGISLPGTGEAPAAPVFMDGEKVATLRGDRIAEEFLALIEHYVTTRFVERMR</sequence>
<dbReference type="PANTHER" id="PTHR30454:SF0">
    <property type="entry name" value="4-HYDROXY-3-METHYLBUT-2-EN-1-YL DIPHOSPHATE SYNTHASE (FERREDOXIN), CHLOROPLASTIC"/>
    <property type="match status" value="1"/>
</dbReference>
<dbReference type="InterPro" id="IPR058579">
    <property type="entry name" value="IspG_C"/>
</dbReference>
<reference evidence="10" key="2">
    <citation type="journal article" date="2012" name="PLoS ONE">
        <title>A Deeply Branching Thermophilic Bacterium with an Ancient Acetyl-CoA Pathway Dominates a Subsurface Ecosystem.</title>
        <authorList>
            <person name="Takami H."/>
            <person name="Noguchi H."/>
            <person name="Takaki Y."/>
            <person name="Uchiyama I."/>
            <person name="Toyoda A."/>
            <person name="Nishi S."/>
            <person name="Chee G.-J."/>
            <person name="Arai W."/>
            <person name="Nunoura T."/>
            <person name="Itoh T."/>
            <person name="Hattori M."/>
            <person name="Takai K."/>
        </authorList>
    </citation>
    <scope>NUCLEOTIDE SEQUENCE</scope>
</reference>
<dbReference type="GO" id="GO:0005506">
    <property type="term" value="F:iron ion binding"/>
    <property type="evidence" value="ECO:0007669"/>
    <property type="project" value="InterPro"/>
</dbReference>
<evidence type="ECO:0000259" key="8">
    <source>
        <dbReference type="Pfam" id="PF04551"/>
    </source>
</evidence>
<dbReference type="PIRSF" id="PIRSF004640">
    <property type="entry name" value="IspG"/>
    <property type="match status" value="1"/>
</dbReference>
<feature type="binding site" evidence="7">
    <location>
        <position position="285"/>
    </location>
    <ligand>
        <name>[4Fe-4S] cluster</name>
        <dbReference type="ChEBI" id="CHEBI:49883"/>
    </ligand>
</feature>
<feature type="domain" description="IspG TIM-barrel" evidence="8">
    <location>
        <begin position="2"/>
        <end position="263"/>
    </location>
</feature>
<evidence type="ECO:0000256" key="5">
    <source>
        <dbReference type="ARBA" id="ARBA00023014"/>
    </source>
</evidence>
<dbReference type="EC" id="1.17.7.3" evidence="7"/>
<feature type="binding site" evidence="7">
    <location>
        <position position="282"/>
    </location>
    <ligand>
        <name>[4Fe-4S] cluster</name>
        <dbReference type="ChEBI" id="CHEBI:49883"/>
    </ligand>
</feature>
<organism evidence="10">
    <name type="scientific">uncultured beta proteobacterium</name>
    <dbReference type="NCBI Taxonomy" id="86027"/>
    <lineage>
        <taxon>Bacteria</taxon>
        <taxon>Pseudomonadati</taxon>
        <taxon>Pseudomonadota</taxon>
        <taxon>Betaproteobacteria</taxon>
        <taxon>environmental samples</taxon>
    </lineage>
</organism>
<evidence type="ECO:0000256" key="2">
    <source>
        <dbReference type="ARBA" id="ARBA00022723"/>
    </source>
</evidence>
<dbReference type="GO" id="GO:0016114">
    <property type="term" value="P:terpenoid biosynthetic process"/>
    <property type="evidence" value="ECO:0007669"/>
    <property type="project" value="InterPro"/>
</dbReference>
<dbReference type="InterPro" id="IPR058578">
    <property type="entry name" value="IspG_TIM"/>
</dbReference>
<dbReference type="PANTHER" id="PTHR30454">
    <property type="entry name" value="4-HYDROXY-3-METHYLBUT-2-EN-1-YL DIPHOSPHATE SYNTHASE"/>
    <property type="match status" value="1"/>
</dbReference>
<evidence type="ECO:0000256" key="7">
    <source>
        <dbReference type="HAMAP-Rule" id="MF_00159"/>
    </source>
</evidence>
<dbReference type="InterPro" id="IPR004588">
    <property type="entry name" value="IspG_bac-typ"/>
</dbReference>
<comment type="cofactor">
    <cofactor evidence="7">
        <name>[4Fe-4S] cluster</name>
        <dbReference type="ChEBI" id="CHEBI:49883"/>
    </cofactor>
    <text evidence="7">Binds 1 [4Fe-4S] cluster.</text>
</comment>
<reference evidence="10" key="1">
    <citation type="journal article" date="2005" name="Environ. Microbiol.">
        <title>Genetic and functional properties of uncultivated thermophilic crenarchaeotes from a subsurface gold mine as revealed by analysis of genome fragments.</title>
        <authorList>
            <person name="Nunoura T."/>
            <person name="Hirayama H."/>
            <person name="Takami H."/>
            <person name="Oida H."/>
            <person name="Nishi S."/>
            <person name="Shimamura S."/>
            <person name="Suzuki Y."/>
            <person name="Inagaki F."/>
            <person name="Takai K."/>
            <person name="Nealson K.H."/>
            <person name="Horikoshi K."/>
        </authorList>
    </citation>
    <scope>NUCLEOTIDE SEQUENCE</scope>
</reference>
<keyword evidence="4 7" id="KW-0408">Iron</keyword>
<feature type="binding site" evidence="7">
    <location>
        <position position="328"/>
    </location>
    <ligand>
        <name>[4Fe-4S] cluster</name>
        <dbReference type="ChEBI" id="CHEBI:49883"/>
    </ligand>
</feature>
<dbReference type="SUPFAM" id="SSF56014">
    <property type="entry name" value="Nitrite and sulphite reductase 4Fe-4S domain-like"/>
    <property type="match status" value="1"/>
</dbReference>
<proteinExistence type="inferred from homology"/>
<dbReference type="UniPathway" id="UPA00056">
    <property type="reaction ID" value="UER00096"/>
</dbReference>
<keyword evidence="5 7" id="KW-0411">Iron-sulfur</keyword>
<dbReference type="GO" id="GO:0019288">
    <property type="term" value="P:isopentenyl diphosphate biosynthetic process, methylerythritol 4-phosphate pathway"/>
    <property type="evidence" value="ECO:0007669"/>
    <property type="project" value="UniProtKB-UniRule"/>
</dbReference>
<comment type="pathway">
    <text evidence="7">Isoprenoid biosynthesis; isopentenyl diphosphate biosynthesis via DXP pathway; isopentenyl diphosphate from 1-deoxy-D-xylulose 5-phosphate: step 5/6.</text>
</comment>
<evidence type="ECO:0000313" key="10">
    <source>
        <dbReference type="EMBL" id="BAL55399.1"/>
    </source>
</evidence>
<comment type="function">
    <text evidence="7">Converts 2C-methyl-D-erythritol 2,4-cyclodiphosphate (ME-2,4cPP) into 1-hydroxy-2-methyl-2-(E)-butenyl 4-diphosphate.</text>
</comment>
<dbReference type="EMBL" id="AP011717">
    <property type="protein sequence ID" value="BAL55399.1"/>
    <property type="molecule type" value="Genomic_DNA"/>
</dbReference>
<keyword evidence="2 7" id="KW-0479">Metal-binding</keyword>
<evidence type="ECO:0000256" key="1">
    <source>
        <dbReference type="ARBA" id="ARBA00022485"/>
    </source>
</evidence>